<feature type="region of interest" description="Disordered" evidence="1">
    <location>
        <begin position="1"/>
        <end position="22"/>
    </location>
</feature>
<accession>A0A392RNT6</accession>
<protein>
    <submittedName>
        <fullName evidence="2">Uncharacterized protein</fullName>
    </submittedName>
</protein>
<evidence type="ECO:0000256" key="1">
    <source>
        <dbReference type="SAM" id="MobiDB-lite"/>
    </source>
</evidence>
<reference evidence="2 3" key="1">
    <citation type="journal article" date="2018" name="Front. Plant Sci.">
        <title>Red Clover (Trifolium pratense) and Zigzag Clover (T. medium) - A Picture of Genomic Similarities and Differences.</title>
        <authorList>
            <person name="Dluhosova J."/>
            <person name="Istvanek J."/>
            <person name="Nedelnik J."/>
            <person name="Repkova J."/>
        </authorList>
    </citation>
    <scope>NUCLEOTIDE SEQUENCE [LARGE SCALE GENOMIC DNA]</scope>
    <source>
        <strain evidence="3">cv. 10/8</strain>
        <tissue evidence="2">Leaf</tissue>
    </source>
</reference>
<dbReference type="AlphaFoldDB" id="A0A392RNT6"/>
<name>A0A392RNT6_9FABA</name>
<keyword evidence="3" id="KW-1185">Reference proteome</keyword>
<sequence>MDVEEEIILDNALNEGSNNQDH</sequence>
<organism evidence="2 3">
    <name type="scientific">Trifolium medium</name>
    <dbReference type="NCBI Taxonomy" id="97028"/>
    <lineage>
        <taxon>Eukaryota</taxon>
        <taxon>Viridiplantae</taxon>
        <taxon>Streptophyta</taxon>
        <taxon>Embryophyta</taxon>
        <taxon>Tracheophyta</taxon>
        <taxon>Spermatophyta</taxon>
        <taxon>Magnoliopsida</taxon>
        <taxon>eudicotyledons</taxon>
        <taxon>Gunneridae</taxon>
        <taxon>Pentapetalae</taxon>
        <taxon>rosids</taxon>
        <taxon>fabids</taxon>
        <taxon>Fabales</taxon>
        <taxon>Fabaceae</taxon>
        <taxon>Papilionoideae</taxon>
        <taxon>50 kb inversion clade</taxon>
        <taxon>NPAAA clade</taxon>
        <taxon>Hologalegina</taxon>
        <taxon>IRL clade</taxon>
        <taxon>Trifolieae</taxon>
        <taxon>Trifolium</taxon>
    </lineage>
</organism>
<comment type="caution">
    <text evidence="2">The sequence shown here is derived from an EMBL/GenBank/DDBJ whole genome shotgun (WGS) entry which is preliminary data.</text>
</comment>
<evidence type="ECO:0000313" key="2">
    <source>
        <dbReference type="EMBL" id="MCI37225.1"/>
    </source>
</evidence>
<evidence type="ECO:0000313" key="3">
    <source>
        <dbReference type="Proteomes" id="UP000265520"/>
    </source>
</evidence>
<feature type="non-terminal residue" evidence="2">
    <location>
        <position position="22"/>
    </location>
</feature>
<dbReference type="Proteomes" id="UP000265520">
    <property type="component" value="Unassembled WGS sequence"/>
</dbReference>
<proteinExistence type="predicted"/>
<dbReference type="EMBL" id="LXQA010242221">
    <property type="protein sequence ID" value="MCI37225.1"/>
    <property type="molecule type" value="Genomic_DNA"/>
</dbReference>